<dbReference type="SMART" id="SM00450">
    <property type="entry name" value="RHOD"/>
    <property type="match status" value="1"/>
</dbReference>
<dbReference type="PANTHER" id="PTHR43031">
    <property type="entry name" value="FAD-DEPENDENT OXIDOREDUCTASE"/>
    <property type="match status" value="1"/>
</dbReference>
<dbReference type="SUPFAM" id="SSF52821">
    <property type="entry name" value="Rhodanese/Cell cycle control phosphatase"/>
    <property type="match status" value="1"/>
</dbReference>
<dbReference type="InterPro" id="IPR036873">
    <property type="entry name" value="Rhodanese-like_dom_sf"/>
</dbReference>
<evidence type="ECO:0000313" key="3">
    <source>
        <dbReference type="EMBL" id="RZQ62120.1"/>
    </source>
</evidence>
<reference evidence="3 4" key="1">
    <citation type="submission" date="2019-02" db="EMBL/GenBank/DDBJ databases">
        <title>Draft genome sequence of Amycolatopsis sp. 8-3EHSu isolated from roots of Suaeda maritima.</title>
        <authorList>
            <person name="Duangmal K."/>
            <person name="Chantavorakit T."/>
        </authorList>
    </citation>
    <scope>NUCLEOTIDE SEQUENCE [LARGE SCALE GENOMIC DNA]</scope>
    <source>
        <strain evidence="3 4">8-3EHSu</strain>
    </source>
</reference>
<dbReference type="InterPro" id="IPR050229">
    <property type="entry name" value="GlpE_sulfurtransferase"/>
</dbReference>
<name>A0A4Q7J3P1_9PSEU</name>
<evidence type="ECO:0000256" key="1">
    <source>
        <dbReference type="SAM" id="MobiDB-lite"/>
    </source>
</evidence>
<proteinExistence type="predicted"/>
<dbReference type="PROSITE" id="PS50206">
    <property type="entry name" value="RHODANESE_3"/>
    <property type="match status" value="1"/>
</dbReference>
<dbReference type="PANTHER" id="PTHR43031:SF1">
    <property type="entry name" value="PYRIDINE NUCLEOTIDE-DISULPHIDE OXIDOREDUCTASE"/>
    <property type="match status" value="1"/>
</dbReference>
<accession>A0A4Q7J3P1</accession>
<organism evidence="3 4">
    <name type="scientific">Amycolatopsis suaedae</name>
    <dbReference type="NCBI Taxonomy" id="2510978"/>
    <lineage>
        <taxon>Bacteria</taxon>
        <taxon>Bacillati</taxon>
        <taxon>Actinomycetota</taxon>
        <taxon>Actinomycetes</taxon>
        <taxon>Pseudonocardiales</taxon>
        <taxon>Pseudonocardiaceae</taxon>
        <taxon>Amycolatopsis</taxon>
    </lineage>
</organism>
<dbReference type="InterPro" id="IPR001763">
    <property type="entry name" value="Rhodanese-like_dom"/>
</dbReference>
<dbReference type="EMBL" id="SFCC01000010">
    <property type="protein sequence ID" value="RZQ62120.1"/>
    <property type="molecule type" value="Genomic_DNA"/>
</dbReference>
<sequence>MVNPAEEVPTASVRDLPGDPVLLDVREDDEWAAGHAPVAKHIPLGELPARLDELAELPDDQPLYVVCRTGGRSARATMWLNANGWDAVNVAGGMKSWQTEGRELVGDRPGAEPEVL</sequence>
<feature type="region of interest" description="Disordered" evidence="1">
    <location>
        <begin position="1"/>
        <end position="20"/>
    </location>
</feature>
<comment type="caution">
    <text evidence="3">The sequence shown here is derived from an EMBL/GenBank/DDBJ whole genome shotgun (WGS) entry which is preliminary data.</text>
</comment>
<evidence type="ECO:0000259" key="2">
    <source>
        <dbReference type="PROSITE" id="PS50206"/>
    </source>
</evidence>
<dbReference type="OrthoDB" id="9800872at2"/>
<gene>
    <name evidence="3" type="ORF">EWH70_21300</name>
</gene>
<dbReference type="CDD" id="cd00158">
    <property type="entry name" value="RHOD"/>
    <property type="match status" value="1"/>
</dbReference>
<dbReference type="Proteomes" id="UP000292003">
    <property type="component" value="Unassembled WGS sequence"/>
</dbReference>
<dbReference type="AlphaFoldDB" id="A0A4Q7J3P1"/>
<feature type="domain" description="Rhodanese" evidence="2">
    <location>
        <begin position="16"/>
        <end position="106"/>
    </location>
</feature>
<dbReference type="Gene3D" id="3.40.250.10">
    <property type="entry name" value="Rhodanese-like domain"/>
    <property type="match status" value="1"/>
</dbReference>
<protein>
    <submittedName>
        <fullName evidence="3">Rhodanese-like domain-containing protein</fullName>
    </submittedName>
</protein>
<dbReference type="RefSeq" id="WP_130477213.1">
    <property type="nucleotide sequence ID" value="NZ_SFCC01000010.1"/>
</dbReference>
<evidence type="ECO:0000313" key="4">
    <source>
        <dbReference type="Proteomes" id="UP000292003"/>
    </source>
</evidence>
<keyword evidence="4" id="KW-1185">Reference proteome</keyword>
<dbReference type="Pfam" id="PF00581">
    <property type="entry name" value="Rhodanese"/>
    <property type="match status" value="1"/>
</dbReference>